<evidence type="ECO:0000256" key="9">
    <source>
        <dbReference type="ARBA" id="ARBA00023501"/>
    </source>
</evidence>
<comment type="pathway">
    <text evidence="2">Carbohydrate metabolism; tricarboxylic acid cycle; isocitrate from oxaloacetate: step 2/2.</text>
</comment>
<dbReference type="InterPro" id="IPR015928">
    <property type="entry name" value="Aconitase/3IPM_dehydase_swvl"/>
</dbReference>
<dbReference type="Pfam" id="PF00330">
    <property type="entry name" value="Aconitase"/>
    <property type="match status" value="1"/>
</dbReference>
<keyword evidence="14" id="KW-1185">Reference proteome</keyword>
<evidence type="ECO:0000259" key="12">
    <source>
        <dbReference type="Pfam" id="PF00694"/>
    </source>
</evidence>
<keyword evidence="4 10" id="KW-0004">4Fe-4S</keyword>
<dbReference type="NCBIfam" id="NF006757">
    <property type="entry name" value="PRK09277.1"/>
    <property type="match status" value="1"/>
</dbReference>
<dbReference type="InterPro" id="IPR000573">
    <property type="entry name" value="AconitaseA/IPMdHydase_ssu_swvl"/>
</dbReference>
<dbReference type="GO" id="GO:0046872">
    <property type="term" value="F:metal ion binding"/>
    <property type="evidence" value="ECO:0007669"/>
    <property type="project" value="UniProtKB-KW"/>
</dbReference>
<dbReference type="GO" id="GO:0006099">
    <property type="term" value="P:tricarboxylic acid cycle"/>
    <property type="evidence" value="ECO:0007669"/>
    <property type="project" value="UniProtKB-UniPathway"/>
</dbReference>
<proteinExistence type="inferred from homology"/>
<feature type="domain" description="Aconitase/3-isopropylmalate dehydratase large subunit alpha/beta/alpha" evidence="11">
    <location>
        <begin position="83"/>
        <end position="561"/>
    </location>
</feature>
<accession>A0A7X0TSR0</accession>
<dbReference type="PROSITE" id="PS00450">
    <property type="entry name" value="ACONITASE_1"/>
    <property type="match status" value="1"/>
</dbReference>
<sequence length="911" mass="99845">MIPINKEAWCERYLAQFVDNNTTDSYWSLARLAEDFKFNLEDQPFIIKLFLENVMRNYANNDSVEHNTIVSTIKNLIATQPTGDFEFPYFPSRVLMQDYTGVPAIVDLAAMRDAVAAQGGNAEKINPLCPVDLVIDHSVIVDQAGTPEALAHNGMREMERNKERYQFLKWAQSSFDNLRVVPPGRGICHQVNLEYLAQVVRNENGVLSPDTLVGTDSHTTMINGLGVLGWGVGGIEAEAVMLGQPLSLGAPKVVGVKLEGKLPVGITATDLVLTITETLRNYGVVGKYVEFYGEGVLSLSIADRATVANMSPEYGATCGIFPIDNKVTDYLNLTNRSSDLIERVKSYSQAQHIWYDGSHNDPKFAENVTIDLSSITPCVAGPKRPQDRIALHAIKQKTIESIELNVQVSTNDQQPSTQKTIDSGDIVLAAITSCTNTSNPHVMLQAGLLAKAAVEKGLTVKPYVKTSLAPGSQVVAQYLDSSGLQPFLDKLGFNRIGFGCTTCIGNSGPLNDNYEQQIKDHNLSVSSVLSGNRNFEGRIHPSVRLNWLASPPLVVAFALAGNTKINLDEEPLGTGSNGQPVYLRDIWPSDTSINDAMATITQESYALSYKDMLIGDKDWESLPITNSVCYTWDEQSTYIVKPPFVDILADNIKQAEHKVAATPSDEALIKSARILAILGDSITTDHISPAGQIDKSTPAGKYLISRGIEPKEFNSYGTRRGHHEVMVRGTFANNRLKNLIADPKEGGFTRIFGSDKFDSETTVSIFEASQHYQENNTPLVIFAGKEYGTGSSRDWAAKGCQLLGIKAVIAQSYERIHRSNLVGMGIMPLQLPDTMTIADLNLQGDEQIHITFAENSNEQSLKPNQLLTLIISKGNNEKVAKIPLTLNVTNELELKYFKSGGVLPYVAKELL</sequence>
<dbReference type="AlphaFoldDB" id="A0A7X0TSR0"/>
<dbReference type="Gene3D" id="6.10.190.10">
    <property type="match status" value="1"/>
</dbReference>
<comment type="catalytic activity">
    <reaction evidence="9 10">
        <text>citrate = D-threo-isocitrate</text>
        <dbReference type="Rhea" id="RHEA:10336"/>
        <dbReference type="ChEBI" id="CHEBI:15562"/>
        <dbReference type="ChEBI" id="CHEBI:16947"/>
        <dbReference type="EC" id="4.2.1.3"/>
    </reaction>
</comment>
<evidence type="ECO:0000256" key="4">
    <source>
        <dbReference type="ARBA" id="ARBA00022485"/>
    </source>
</evidence>
<dbReference type="InterPro" id="IPR015931">
    <property type="entry name" value="Acnase/IPM_dHydase_lsu_aba_1/3"/>
</dbReference>
<organism evidence="13 14">
    <name type="scientific">Thalassotalea piscium</name>
    <dbReference type="NCBI Taxonomy" id="1230533"/>
    <lineage>
        <taxon>Bacteria</taxon>
        <taxon>Pseudomonadati</taxon>
        <taxon>Pseudomonadota</taxon>
        <taxon>Gammaproteobacteria</taxon>
        <taxon>Alteromonadales</taxon>
        <taxon>Colwelliaceae</taxon>
        <taxon>Thalassotalea</taxon>
    </lineage>
</organism>
<dbReference type="SUPFAM" id="SSF53732">
    <property type="entry name" value="Aconitase iron-sulfur domain"/>
    <property type="match status" value="1"/>
</dbReference>
<dbReference type="GO" id="GO:0051539">
    <property type="term" value="F:4 iron, 4 sulfur cluster binding"/>
    <property type="evidence" value="ECO:0007669"/>
    <property type="project" value="UniProtKB-KW"/>
</dbReference>
<evidence type="ECO:0000313" key="14">
    <source>
        <dbReference type="Proteomes" id="UP000537141"/>
    </source>
</evidence>
<gene>
    <name evidence="13" type="ORF">HNQ55_000889</name>
</gene>
<dbReference type="InterPro" id="IPR044137">
    <property type="entry name" value="AcnA_IRP_Swivel"/>
</dbReference>
<dbReference type="Proteomes" id="UP000537141">
    <property type="component" value="Unassembled WGS sequence"/>
</dbReference>
<dbReference type="PRINTS" id="PR00415">
    <property type="entry name" value="ACONITASE"/>
</dbReference>
<evidence type="ECO:0000256" key="8">
    <source>
        <dbReference type="ARBA" id="ARBA00023239"/>
    </source>
</evidence>
<dbReference type="InterPro" id="IPR036008">
    <property type="entry name" value="Aconitase_4Fe-4S_dom"/>
</dbReference>
<dbReference type="FunFam" id="3.20.19.10:FF:000001">
    <property type="entry name" value="Aconitate hydratase"/>
    <property type="match status" value="1"/>
</dbReference>
<keyword evidence="6 10" id="KW-0408">Iron</keyword>
<evidence type="ECO:0000256" key="6">
    <source>
        <dbReference type="ARBA" id="ARBA00023004"/>
    </source>
</evidence>
<evidence type="ECO:0000256" key="2">
    <source>
        <dbReference type="ARBA" id="ARBA00004717"/>
    </source>
</evidence>
<evidence type="ECO:0000256" key="7">
    <source>
        <dbReference type="ARBA" id="ARBA00023014"/>
    </source>
</evidence>
<dbReference type="CDD" id="cd01580">
    <property type="entry name" value="AcnA_IRP_Swivel"/>
    <property type="match status" value="1"/>
</dbReference>
<feature type="domain" description="Aconitase A/isopropylmalate dehydratase small subunit swivel" evidence="12">
    <location>
        <begin position="701"/>
        <end position="833"/>
    </location>
</feature>
<keyword evidence="8 10" id="KW-0456">Lyase</keyword>
<dbReference type="EMBL" id="JACHHU010000004">
    <property type="protein sequence ID" value="MBB6542402.1"/>
    <property type="molecule type" value="Genomic_DNA"/>
</dbReference>
<name>A0A7X0TSR0_9GAMM</name>
<dbReference type="InterPro" id="IPR006249">
    <property type="entry name" value="Aconitase/IRP2"/>
</dbReference>
<evidence type="ECO:0000256" key="10">
    <source>
        <dbReference type="RuleBase" id="RU361275"/>
    </source>
</evidence>
<evidence type="ECO:0000313" key="13">
    <source>
        <dbReference type="EMBL" id="MBB6542402.1"/>
    </source>
</evidence>
<comment type="cofactor">
    <cofactor evidence="1">
        <name>[4Fe-4S] cluster</name>
        <dbReference type="ChEBI" id="CHEBI:49883"/>
    </cofactor>
</comment>
<dbReference type="EC" id="4.2.1.3" evidence="10"/>
<comment type="caution">
    <text evidence="13">The sequence shown here is derived from an EMBL/GenBank/DDBJ whole genome shotgun (WGS) entry which is preliminary data.</text>
</comment>
<dbReference type="Gene3D" id="3.30.499.10">
    <property type="entry name" value="Aconitase, domain 3"/>
    <property type="match status" value="2"/>
</dbReference>
<evidence type="ECO:0000256" key="5">
    <source>
        <dbReference type="ARBA" id="ARBA00022723"/>
    </source>
</evidence>
<comment type="similarity">
    <text evidence="3 10">Belongs to the aconitase/IPM isomerase family.</text>
</comment>
<dbReference type="GO" id="GO:0003994">
    <property type="term" value="F:aconitate hydratase activity"/>
    <property type="evidence" value="ECO:0007669"/>
    <property type="project" value="UniProtKB-EC"/>
</dbReference>
<dbReference type="Pfam" id="PF00694">
    <property type="entry name" value="Aconitase_C"/>
    <property type="match status" value="1"/>
</dbReference>
<dbReference type="InterPro" id="IPR018136">
    <property type="entry name" value="Aconitase_4Fe-4S_BS"/>
</dbReference>
<dbReference type="UniPathway" id="UPA00223">
    <property type="reaction ID" value="UER00718"/>
</dbReference>
<dbReference type="RefSeq" id="WP_184423002.1">
    <property type="nucleotide sequence ID" value="NZ_AP027362.1"/>
</dbReference>
<dbReference type="InterPro" id="IPR001030">
    <property type="entry name" value="Acoase/IPM_deHydtase_lsu_aba"/>
</dbReference>
<protein>
    <recommendedName>
        <fullName evidence="10">Aconitate hydratase</fullName>
        <shortName evidence="10">Aconitase</shortName>
        <ecNumber evidence="10">4.2.1.3</ecNumber>
    </recommendedName>
</protein>
<evidence type="ECO:0000256" key="3">
    <source>
        <dbReference type="ARBA" id="ARBA00007185"/>
    </source>
</evidence>
<comment type="function">
    <text evidence="10">Catalyzes the isomerization of citrate to isocitrate via cis-aconitate.</text>
</comment>
<keyword evidence="5" id="KW-0479">Metal-binding</keyword>
<evidence type="ECO:0000259" key="11">
    <source>
        <dbReference type="Pfam" id="PF00330"/>
    </source>
</evidence>
<reference evidence="13 14" key="1">
    <citation type="submission" date="2020-08" db="EMBL/GenBank/DDBJ databases">
        <title>Genomic Encyclopedia of Type Strains, Phase IV (KMG-IV): sequencing the most valuable type-strain genomes for metagenomic binning, comparative biology and taxonomic classification.</title>
        <authorList>
            <person name="Goeker M."/>
        </authorList>
    </citation>
    <scope>NUCLEOTIDE SEQUENCE [LARGE SCALE GENOMIC DNA]</scope>
    <source>
        <strain evidence="13 14">DSM 26287</strain>
    </source>
</reference>
<keyword evidence="7 10" id="KW-0411">Iron-sulfur</keyword>
<dbReference type="SUPFAM" id="SSF52016">
    <property type="entry name" value="LeuD/IlvD-like"/>
    <property type="match status" value="1"/>
</dbReference>
<dbReference type="PANTHER" id="PTHR11670">
    <property type="entry name" value="ACONITASE/IRON-RESPONSIVE ELEMENT FAMILY MEMBER"/>
    <property type="match status" value="1"/>
</dbReference>
<dbReference type="NCBIfam" id="TIGR01341">
    <property type="entry name" value="aconitase_1"/>
    <property type="match status" value="1"/>
</dbReference>
<dbReference type="CDD" id="cd01586">
    <property type="entry name" value="AcnA_IRP"/>
    <property type="match status" value="1"/>
</dbReference>
<dbReference type="Gene3D" id="3.20.19.10">
    <property type="entry name" value="Aconitase, domain 4"/>
    <property type="match status" value="1"/>
</dbReference>
<dbReference type="NCBIfam" id="NF009520">
    <property type="entry name" value="PRK12881.1"/>
    <property type="match status" value="1"/>
</dbReference>
<evidence type="ECO:0000256" key="1">
    <source>
        <dbReference type="ARBA" id="ARBA00001966"/>
    </source>
</evidence>